<dbReference type="PANTHER" id="PTHR11257:SF12">
    <property type="entry name" value="EJACULATORY BULB-SPECIFIC PROTEIN 3-RELATED"/>
    <property type="match status" value="1"/>
</dbReference>
<feature type="chain" id="PRO_5004308981" evidence="1">
    <location>
        <begin position="17"/>
        <end position="128"/>
    </location>
</feature>
<evidence type="ECO:0000313" key="2">
    <source>
        <dbReference type="EMBL" id="AAN63675.1"/>
    </source>
</evidence>
<dbReference type="EMBL" id="AF448448">
    <property type="protein sequence ID" value="AAN63675.1"/>
    <property type="molecule type" value="mRNA"/>
</dbReference>
<organism evidence="2">
    <name type="scientific">Helicoverpa zea</name>
    <name type="common">Corn earworm moth</name>
    <name type="synonym">Heliothis zea</name>
    <dbReference type="NCBI Taxonomy" id="7113"/>
    <lineage>
        <taxon>Eukaryota</taxon>
        <taxon>Metazoa</taxon>
        <taxon>Ecdysozoa</taxon>
        <taxon>Arthropoda</taxon>
        <taxon>Hexapoda</taxon>
        <taxon>Insecta</taxon>
        <taxon>Pterygota</taxon>
        <taxon>Neoptera</taxon>
        <taxon>Endopterygota</taxon>
        <taxon>Lepidoptera</taxon>
        <taxon>Glossata</taxon>
        <taxon>Ditrysia</taxon>
        <taxon>Noctuoidea</taxon>
        <taxon>Noctuidae</taxon>
        <taxon>Heliothinae</taxon>
        <taxon>Helicoverpa</taxon>
    </lineage>
</organism>
<name>Q8ITL3_HELZE</name>
<feature type="signal peptide" evidence="1">
    <location>
        <begin position="1"/>
        <end position="16"/>
    </location>
</feature>
<dbReference type="Gene3D" id="1.10.2080.10">
    <property type="entry name" value="Insect odorant-binding protein A10/Ejaculatory bulb-specific protein 3"/>
    <property type="match status" value="1"/>
</dbReference>
<sequence length="128" mass="14704">MKVLLVLCLFAAAALADDDKYTDKYNNINLDEILENKRLLLAYVNCVMERGKCSPEGKELKEHLQDAIETGCSKCTEAQEKGAYKVIEHLIKNELDIWRELAAKYDPKGDWRKKYEDRARANGIQIPE</sequence>
<dbReference type="AlphaFoldDB" id="Q8ITL3"/>
<dbReference type="Pfam" id="PF03392">
    <property type="entry name" value="OS-D"/>
    <property type="match status" value="1"/>
</dbReference>
<dbReference type="InterPro" id="IPR036682">
    <property type="entry name" value="OS_D_A10/PebIII_sf"/>
</dbReference>
<gene>
    <name evidence="2" type="primary">CSP</name>
</gene>
<dbReference type="SUPFAM" id="SSF100910">
    <property type="entry name" value="Chemosensory protein Csp2"/>
    <property type="match status" value="1"/>
</dbReference>
<dbReference type="InterPro" id="IPR005055">
    <property type="entry name" value="A10/PebIII"/>
</dbReference>
<evidence type="ECO:0000256" key="1">
    <source>
        <dbReference type="SAM" id="SignalP"/>
    </source>
</evidence>
<protein>
    <submittedName>
        <fullName evidence="2">Chemosensory protein</fullName>
    </submittedName>
</protein>
<accession>Q8ITL3</accession>
<keyword evidence="1" id="KW-0732">Signal</keyword>
<reference evidence="2" key="1">
    <citation type="submission" date="2001-11" db="EMBL/GenBank/DDBJ databases">
        <title>Molecular cloning of a cDNA encoding a chemosensory protein in antennae of Helicoverpa zea males.</title>
        <authorList>
            <person name="Deyts C."/>
            <person name="Francois M.-C."/>
            <person name="Jacquin-Joly E."/>
        </authorList>
    </citation>
    <scope>NUCLEOTIDE SEQUENCE</scope>
</reference>
<dbReference type="PANTHER" id="PTHR11257">
    <property type="entry name" value="CHEMOSENSORY PROTEIN-RELATED"/>
    <property type="match status" value="1"/>
</dbReference>
<proteinExistence type="evidence at transcript level"/>